<name>A0A4R7I3V8_9ACTN</name>
<dbReference type="Gene3D" id="3.10.450.50">
    <property type="match status" value="1"/>
</dbReference>
<dbReference type="OrthoDB" id="1492465at2"/>
<protein>
    <submittedName>
        <fullName evidence="2">SnoaL-like protein</fullName>
    </submittedName>
</protein>
<dbReference type="Pfam" id="PF13577">
    <property type="entry name" value="SnoaL_4"/>
    <property type="match status" value="1"/>
</dbReference>
<dbReference type="EMBL" id="SOAU01000001">
    <property type="protein sequence ID" value="TDT18281.1"/>
    <property type="molecule type" value="Genomic_DNA"/>
</dbReference>
<reference evidence="2 3" key="1">
    <citation type="submission" date="2019-03" db="EMBL/GenBank/DDBJ databases">
        <title>Sequencing the genomes of 1000 actinobacteria strains.</title>
        <authorList>
            <person name="Klenk H.-P."/>
        </authorList>
    </citation>
    <scope>NUCLEOTIDE SEQUENCE [LARGE SCALE GENOMIC DNA]</scope>
    <source>
        <strain evidence="2 3">DSM 18936</strain>
    </source>
</reference>
<gene>
    <name evidence="2" type="ORF">BDK89_3899</name>
</gene>
<sequence length="155" mass="17543">MTVTGPDADAIRAVLHDYARGVDDRDWKRVERCYHADAVDDHGVYVGDPAGLVAHFDEHLAGVYDGTLHVMTGSDLRRVDDTTIDSSTLCLALHWPPAGSGGRHLVMVADYDDRFERRDDAWRIARRTVRVHMAEEFDAASEVWPLLDRFRRSEP</sequence>
<keyword evidence="3" id="KW-1185">Reference proteome</keyword>
<proteinExistence type="predicted"/>
<evidence type="ECO:0000313" key="3">
    <source>
        <dbReference type="Proteomes" id="UP000294558"/>
    </source>
</evidence>
<accession>A0A4R7I3V8</accession>
<feature type="domain" description="SnoaL-like" evidence="1">
    <location>
        <begin position="7"/>
        <end position="128"/>
    </location>
</feature>
<dbReference type="SUPFAM" id="SSF54427">
    <property type="entry name" value="NTF2-like"/>
    <property type="match status" value="1"/>
</dbReference>
<evidence type="ECO:0000313" key="2">
    <source>
        <dbReference type="EMBL" id="TDT18281.1"/>
    </source>
</evidence>
<dbReference type="Proteomes" id="UP000294558">
    <property type="component" value="Unassembled WGS sequence"/>
</dbReference>
<comment type="caution">
    <text evidence="2">The sequence shown here is derived from an EMBL/GenBank/DDBJ whole genome shotgun (WGS) entry which is preliminary data.</text>
</comment>
<organism evidence="2 3">
    <name type="scientific">Ilumatobacter fluminis</name>
    <dbReference type="NCBI Taxonomy" id="467091"/>
    <lineage>
        <taxon>Bacteria</taxon>
        <taxon>Bacillati</taxon>
        <taxon>Actinomycetota</taxon>
        <taxon>Acidimicrobiia</taxon>
        <taxon>Acidimicrobiales</taxon>
        <taxon>Ilumatobacteraceae</taxon>
        <taxon>Ilumatobacter</taxon>
    </lineage>
</organism>
<dbReference type="InterPro" id="IPR032710">
    <property type="entry name" value="NTF2-like_dom_sf"/>
</dbReference>
<dbReference type="AlphaFoldDB" id="A0A4R7I3V8"/>
<evidence type="ECO:0000259" key="1">
    <source>
        <dbReference type="Pfam" id="PF13577"/>
    </source>
</evidence>
<dbReference type="InterPro" id="IPR037401">
    <property type="entry name" value="SnoaL-like"/>
</dbReference>
<dbReference type="RefSeq" id="WP_133870510.1">
    <property type="nucleotide sequence ID" value="NZ_SOAU01000001.1"/>
</dbReference>
<dbReference type="CDD" id="cd00531">
    <property type="entry name" value="NTF2_like"/>
    <property type="match status" value="1"/>
</dbReference>